<evidence type="ECO:0000313" key="4">
    <source>
        <dbReference type="Proteomes" id="UP000324479"/>
    </source>
</evidence>
<dbReference type="SUPFAM" id="SSF55464">
    <property type="entry name" value="Origin of replication-binding domain, RBD-like"/>
    <property type="match status" value="1"/>
</dbReference>
<feature type="region of interest" description="Disordered" evidence="1">
    <location>
        <begin position="930"/>
        <end position="959"/>
    </location>
</feature>
<evidence type="ECO:0000259" key="2">
    <source>
        <dbReference type="Pfam" id="PF08751"/>
    </source>
</evidence>
<dbReference type="SUPFAM" id="SSF52540">
    <property type="entry name" value="P-loop containing nucleoside triphosphate hydrolases"/>
    <property type="match status" value="2"/>
</dbReference>
<gene>
    <name evidence="3" type="ORF">FYK55_22010</name>
</gene>
<dbReference type="Pfam" id="PF13604">
    <property type="entry name" value="AAA_30"/>
    <property type="match status" value="1"/>
</dbReference>
<sequence length="959" mass="106750">MLIATQGKSVSGTQQYFEQVLTQGDYYLGQEVSGQWRGQGAELLGLGHGSDVTKQQFNDLLQGNHPLTGERLTQRDRKDRRPGMDLTFSVPKSVSLAWAINHDDRISQALCDAVHETMSRDVEPLMQRRVRNGENANSKQKTATGKLVYADFLHKTSRPVDGKPDPHLHVHAFVINWTEHNGKHYAGEFEEIVRQRPSLQAKFEARLANKLKNELGYDVKHTRYLQSGRIKAGWEIDGVDRKTIEKFSRRTEQVEEYALKNGVSAASEKAKLGQKTREKKDKGTSVETLREEWRSRLSPEESEAFKKLESRERSEDAGREDAAASVKYALDHHLYRESTVERHQVVATALEHGLTMTPERIEKALSATEVIERSINADGTQRHLITTREVLAAEKRMIDFAREGRGTRKSIGEDHYECSRDWLNAEQKAAVNFVLECRDTVMAVTGGAGTGKSSLMQEAAEAIKKSGKELFTFAPSTGAVEVLREKGFGQTETVEHLIRNDRLHPQLDGQVIWIDEAGLLDVRSMNAVFGIAKSQNARVVLSGDTRQHASPRRGEAMRLLEQEAGLNIARVDAIQRQRGLYRDAVEMISKGHEVQESGKTGLLEGFDRLDAMGKVREIGDGDREAILADTYLSHAKNGNSTLVVAPTHAEAKSVTDRIRSSLREMGSLSAEEHPIVQLKSLNLSEAQKREAANYSDQEGAVIQFHQNAKGGFKKSERYRVAGAVGNEVEVISIVGGQKKSLPLDAADRFEVYTEQALQLSAGDKVRFSLGGKAIDGKKRISNGRLDAVKGFDRLGNIVLERGTVIDKDYGHLDLGYVVTSHASQGKDRQVALAAMSSESLPAVNAKQFYVTVSRGSEDVTLFVDDKARMRRAIQKSGEQLSATELVRSGAERSEQNKSHEDQGYLRHGQHLVRSFRDRVLHWWNREAATRDASEPVGRHRQADTGRSMGDDFGRSIGLA</sequence>
<dbReference type="Gene3D" id="3.40.50.300">
    <property type="entry name" value="P-loop containing nucleotide triphosphate hydrolases"/>
    <property type="match status" value="2"/>
</dbReference>
<organism evidence="3 4">
    <name type="scientific">Roseiconus nitratireducens</name>
    <dbReference type="NCBI Taxonomy" id="2605748"/>
    <lineage>
        <taxon>Bacteria</taxon>
        <taxon>Pseudomonadati</taxon>
        <taxon>Planctomycetota</taxon>
        <taxon>Planctomycetia</taxon>
        <taxon>Pirellulales</taxon>
        <taxon>Pirellulaceae</taxon>
        <taxon>Roseiconus</taxon>
    </lineage>
</organism>
<dbReference type="InterPro" id="IPR014862">
    <property type="entry name" value="TrwC"/>
</dbReference>
<dbReference type="InterPro" id="IPR027417">
    <property type="entry name" value="P-loop_NTPase"/>
</dbReference>
<proteinExistence type="predicted"/>
<comment type="caution">
    <text evidence="3">The sequence shown here is derived from an EMBL/GenBank/DDBJ whole genome shotgun (WGS) entry which is preliminary data.</text>
</comment>
<feature type="region of interest" description="Disordered" evidence="1">
    <location>
        <begin position="63"/>
        <end position="84"/>
    </location>
</feature>
<protein>
    <submittedName>
        <fullName evidence="3">Relaxase domain-containing protein</fullName>
    </submittedName>
</protein>
<dbReference type="EMBL" id="VWOX01000015">
    <property type="protein sequence ID" value="KAA5539999.1"/>
    <property type="molecule type" value="Genomic_DNA"/>
</dbReference>
<dbReference type="InterPro" id="IPR014059">
    <property type="entry name" value="TraI/TrwC_relax"/>
</dbReference>
<feature type="compositionally biased region" description="Basic and acidic residues" evidence="1">
    <location>
        <begin position="72"/>
        <end position="83"/>
    </location>
</feature>
<feature type="region of interest" description="Disordered" evidence="1">
    <location>
        <begin position="268"/>
        <end position="320"/>
    </location>
</feature>
<dbReference type="RefSeq" id="WP_150078791.1">
    <property type="nucleotide sequence ID" value="NZ_VWOX01000015.1"/>
</dbReference>
<feature type="compositionally biased region" description="Basic and acidic residues" evidence="1">
    <location>
        <begin position="930"/>
        <end position="953"/>
    </location>
</feature>
<evidence type="ECO:0000313" key="3">
    <source>
        <dbReference type="EMBL" id="KAA5539999.1"/>
    </source>
</evidence>
<evidence type="ECO:0000256" key="1">
    <source>
        <dbReference type="SAM" id="MobiDB-lite"/>
    </source>
</evidence>
<name>A0A5M6D2V0_9BACT</name>
<reference evidence="3 4" key="1">
    <citation type="submission" date="2019-08" db="EMBL/GenBank/DDBJ databases">
        <authorList>
            <person name="Dhanesh K."/>
            <person name="Kumar G."/>
            <person name="Sasikala C."/>
            <person name="Venkata Ramana C."/>
        </authorList>
    </citation>
    <scope>NUCLEOTIDE SEQUENCE [LARGE SCALE GENOMIC DNA]</scope>
    <source>
        <strain evidence="3 4">JC645</strain>
    </source>
</reference>
<dbReference type="NCBIfam" id="TIGR02686">
    <property type="entry name" value="relax_trwC"/>
    <property type="match status" value="1"/>
</dbReference>
<dbReference type="Proteomes" id="UP000324479">
    <property type="component" value="Unassembled WGS sequence"/>
</dbReference>
<keyword evidence="4" id="KW-1185">Reference proteome</keyword>
<dbReference type="AlphaFoldDB" id="A0A5M6D2V0"/>
<feature type="region of interest" description="Disordered" evidence="1">
    <location>
        <begin position="885"/>
        <end position="905"/>
    </location>
</feature>
<feature type="compositionally biased region" description="Basic and acidic residues" evidence="1">
    <location>
        <begin position="889"/>
        <end position="904"/>
    </location>
</feature>
<feature type="domain" description="TrwC relaxase" evidence="2">
    <location>
        <begin position="12"/>
        <end position="297"/>
    </location>
</feature>
<accession>A0A5M6D2V0</accession>
<dbReference type="NCBIfam" id="NF041492">
    <property type="entry name" value="MobF"/>
    <property type="match status" value="1"/>
</dbReference>
<dbReference type="Pfam" id="PF08751">
    <property type="entry name" value="TrwC"/>
    <property type="match status" value="1"/>
</dbReference>